<accession>A0ABV6XAD6</accession>
<evidence type="ECO:0000313" key="3">
    <source>
        <dbReference type="Proteomes" id="UP001592530"/>
    </source>
</evidence>
<evidence type="ECO:0000313" key="2">
    <source>
        <dbReference type="EMBL" id="MFC1435216.1"/>
    </source>
</evidence>
<evidence type="ECO:0000256" key="1">
    <source>
        <dbReference type="SAM" id="MobiDB-lite"/>
    </source>
</evidence>
<dbReference type="Proteomes" id="UP001592530">
    <property type="component" value="Unassembled WGS sequence"/>
</dbReference>
<organism evidence="2 3">
    <name type="scientific">Streptacidiphilus alkalitolerans</name>
    <dbReference type="NCBI Taxonomy" id="3342712"/>
    <lineage>
        <taxon>Bacteria</taxon>
        <taxon>Bacillati</taxon>
        <taxon>Actinomycetota</taxon>
        <taxon>Actinomycetes</taxon>
        <taxon>Kitasatosporales</taxon>
        <taxon>Streptomycetaceae</taxon>
        <taxon>Streptacidiphilus</taxon>
    </lineage>
</organism>
<sequence>MPTRSAPAAVPVPDPVLEPTPAAAPVWTAEDAWDDKAWDEEITEPTPAPAPAVAPEPAVGARPALDPYPAALPGDGLAVPARRTVALFPPIRAGGGRHRLPAAVRRRPGPIAAGLMVAATTLAAGTLRLSAPLPVHSAASTGHQCGPLLPGEPCG</sequence>
<reference evidence="2 3" key="1">
    <citation type="submission" date="2024-09" db="EMBL/GenBank/DDBJ databases">
        <authorList>
            <person name="Lee S.D."/>
        </authorList>
    </citation>
    <scope>NUCLEOTIDE SEQUENCE [LARGE SCALE GENOMIC DNA]</scope>
    <source>
        <strain evidence="2 3">N1-3</strain>
    </source>
</reference>
<name>A0ABV6XAD6_9ACTN</name>
<dbReference type="RefSeq" id="WP_380558052.1">
    <property type="nucleotide sequence ID" value="NZ_JBHEZY010000017.1"/>
</dbReference>
<dbReference type="EMBL" id="JBHEZY010000017">
    <property type="protein sequence ID" value="MFC1435216.1"/>
    <property type="molecule type" value="Genomic_DNA"/>
</dbReference>
<proteinExistence type="predicted"/>
<comment type="caution">
    <text evidence="2">The sequence shown here is derived from an EMBL/GenBank/DDBJ whole genome shotgun (WGS) entry which is preliminary data.</text>
</comment>
<protein>
    <submittedName>
        <fullName evidence="2">Uncharacterized protein</fullName>
    </submittedName>
</protein>
<gene>
    <name evidence="2" type="ORF">ACEZDB_31695</name>
</gene>
<feature type="region of interest" description="Disordered" evidence="1">
    <location>
        <begin position="1"/>
        <end position="22"/>
    </location>
</feature>
<feature type="region of interest" description="Disordered" evidence="1">
    <location>
        <begin position="42"/>
        <end position="61"/>
    </location>
</feature>